<dbReference type="InterPro" id="IPR003767">
    <property type="entry name" value="Malate/L-lactate_DH-like"/>
</dbReference>
<evidence type="ECO:0000313" key="4">
    <source>
        <dbReference type="EMBL" id="WRP16776.1"/>
    </source>
</evidence>
<dbReference type="InterPro" id="IPR043143">
    <property type="entry name" value="Mal/L-sulf/L-lact_DH-like_NADP"/>
</dbReference>
<dbReference type="Proteomes" id="UP001332192">
    <property type="component" value="Chromosome"/>
</dbReference>
<dbReference type="EMBL" id="CP141615">
    <property type="protein sequence ID" value="WRP16776.1"/>
    <property type="molecule type" value="Genomic_DNA"/>
</dbReference>
<keyword evidence="5" id="KW-1185">Reference proteome</keyword>
<feature type="region of interest" description="Disordered" evidence="3">
    <location>
        <begin position="1"/>
        <end position="23"/>
    </location>
</feature>
<keyword evidence="2" id="KW-0560">Oxidoreductase</keyword>
<reference evidence="4 5" key="1">
    <citation type="journal article" date="2024" name="Front. Microbiol.">
        <title>Novel thermophilic genera Geochorda gen. nov. and Carboxydochorda gen. nov. from the deep terrestrial subsurface reveal the ecophysiological diversity in the class Limnochordia.</title>
        <authorList>
            <person name="Karnachuk O.V."/>
            <person name="Lukina A.P."/>
            <person name="Avakyan M.R."/>
            <person name="Kadnikov V.V."/>
            <person name="Begmatov S."/>
            <person name="Beletsky A.V."/>
            <person name="Vlasova K.G."/>
            <person name="Novikov A.A."/>
            <person name="Shcherbakova V.A."/>
            <person name="Mardanov A.V."/>
            <person name="Ravin N.V."/>
        </authorList>
    </citation>
    <scope>NUCLEOTIDE SEQUENCE [LARGE SCALE GENOMIC DNA]</scope>
    <source>
        <strain evidence="4 5">L945</strain>
    </source>
</reference>
<evidence type="ECO:0000256" key="1">
    <source>
        <dbReference type="ARBA" id="ARBA00006056"/>
    </source>
</evidence>
<dbReference type="Gene3D" id="1.10.1530.10">
    <property type="match status" value="1"/>
</dbReference>
<comment type="similarity">
    <text evidence="1">Belongs to the LDH2/MDH2 oxidoreductase family.</text>
</comment>
<dbReference type="SUPFAM" id="SSF89733">
    <property type="entry name" value="L-sulfolactate dehydrogenase-like"/>
    <property type="match status" value="1"/>
</dbReference>
<dbReference type="InterPro" id="IPR036111">
    <property type="entry name" value="Mal/L-sulfo/L-lacto_DH-like_sf"/>
</dbReference>
<dbReference type="Gene3D" id="3.30.1370.60">
    <property type="entry name" value="Hypothetical oxidoreductase yiak, domain 2"/>
    <property type="match status" value="1"/>
</dbReference>
<protein>
    <submittedName>
        <fullName evidence="4">Ldh family oxidoreductase</fullName>
    </submittedName>
</protein>
<dbReference type="Pfam" id="PF02615">
    <property type="entry name" value="Ldh_2"/>
    <property type="match status" value="1"/>
</dbReference>
<proteinExistence type="inferred from homology"/>
<evidence type="ECO:0000256" key="3">
    <source>
        <dbReference type="SAM" id="MobiDB-lite"/>
    </source>
</evidence>
<sequence>MEQQQGPTRFPGAPPEPGEGTERRISAASLHEFCRAAFEKAGLDAQSAAIAASVLVKTSLWGIDTHGVALLPGYVKRLRDGTVKARPELHLTVSGASTAVLDADRALGVVAAYRAMEQAIDMARQSGVALVGVRRSTHFGAGAFYAMMALAHDMIGVAGSNGPAVMAPHGGARRAMHNMPLAAAVPALEEPPIVMDFAMSVVAMRRIARAAEAGESIPPGWGIDPAGRLTTDPRSALEGALLPLGYKTYALGILVDVLSGVLTGAGFGALIPPEGHDTGHFLMAIHVGSFMRPEDFKRRVDQLIRQLRSVPPQDERWPVRVPGEGGARRQKERLGSGIPVPAGLYERLEALARELGLAPPA</sequence>
<name>A0ABZ1BVS6_9FIRM</name>
<accession>A0ABZ1BVS6</accession>
<dbReference type="RefSeq" id="WP_324716048.1">
    <property type="nucleotide sequence ID" value="NZ_CP141615.1"/>
</dbReference>
<dbReference type="PANTHER" id="PTHR11091:SF0">
    <property type="entry name" value="MALATE DEHYDROGENASE"/>
    <property type="match status" value="1"/>
</dbReference>
<gene>
    <name evidence="4" type="ORF">U7230_11875</name>
</gene>
<organism evidence="4 5">
    <name type="scientific">Carboxydichorda subterranea</name>
    <dbReference type="NCBI Taxonomy" id="3109565"/>
    <lineage>
        <taxon>Bacteria</taxon>
        <taxon>Bacillati</taxon>
        <taxon>Bacillota</taxon>
        <taxon>Limnochordia</taxon>
        <taxon>Limnochordales</taxon>
        <taxon>Geochordaceae</taxon>
        <taxon>Carboxydichorda</taxon>
    </lineage>
</organism>
<evidence type="ECO:0000256" key="2">
    <source>
        <dbReference type="ARBA" id="ARBA00023002"/>
    </source>
</evidence>
<dbReference type="PANTHER" id="PTHR11091">
    <property type="entry name" value="OXIDOREDUCTASE-RELATED"/>
    <property type="match status" value="1"/>
</dbReference>
<dbReference type="InterPro" id="IPR043144">
    <property type="entry name" value="Mal/L-sulf/L-lact_DH-like_ah"/>
</dbReference>
<evidence type="ECO:0000313" key="5">
    <source>
        <dbReference type="Proteomes" id="UP001332192"/>
    </source>
</evidence>